<gene>
    <name evidence="3" type="ORF">EMPS_05583</name>
</gene>
<feature type="domain" description="Arm-like repeat" evidence="2">
    <location>
        <begin position="165"/>
        <end position="353"/>
    </location>
</feature>
<keyword evidence="4" id="KW-1185">Reference proteome</keyword>
<proteinExistence type="predicted"/>
<protein>
    <recommendedName>
        <fullName evidence="2">Arm-like repeat domain-containing protein</fullName>
    </recommendedName>
</protein>
<dbReference type="InterPro" id="IPR056251">
    <property type="entry name" value="Arm_rpt_dom"/>
</dbReference>
<evidence type="ECO:0000256" key="1">
    <source>
        <dbReference type="SAM" id="MobiDB-lite"/>
    </source>
</evidence>
<feature type="compositionally biased region" description="Basic and acidic residues" evidence="1">
    <location>
        <begin position="43"/>
        <end position="56"/>
    </location>
</feature>
<evidence type="ECO:0000313" key="4">
    <source>
        <dbReference type="Proteomes" id="UP000827284"/>
    </source>
</evidence>
<dbReference type="EMBL" id="BQFW01000007">
    <property type="protein sequence ID" value="GJJ73225.1"/>
    <property type="molecule type" value="Genomic_DNA"/>
</dbReference>
<comment type="caution">
    <text evidence="3">The sequence shown here is derived from an EMBL/GenBank/DDBJ whole genome shotgun (WGS) entry which is preliminary data.</text>
</comment>
<accession>A0A9P3LWW7</accession>
<feature type="compositionally biased region" description="Polar residues" evidence="1">
    <location>
        <begin position="57"/>
        <end position="66"/>
    </location>
</feature>
<reference evidence="3" key="2">
    <citation type="journal article" date="2022" name="Microbiol. Resour. Announc.">
        <title>Whole-Genome Sequence of Entomortierella parvispora E1425, a Mucoromycotan Fungus Associated with Burkholderiaceae-Related Endosymbiotic Bacteria.</title>
        <authorList>
            <person name="Herlambang A."/>
            <person name="Guo Y."/>
            <person name="Takashima Y."/>
            <person name="Narisawa K."/>
            <person name="Ohta H."/>
            <person name="Nishizawa T."/>
        </authorList>
    </citation>
    <scope>NUCLEOTIDE SEQUENCE</scope>
    <source>
        <strain evidence="3">E1425</strain>
    </source>
</reference>
<reference evidence="3" key="1">
    <citation type="submission" date="2021-11" db="EMBL/GenBank/DDBJ databases">
        <authorList>
            <person name="Herlambang A."/>
            <person name="Guo Y."/>
            <person name="Takashima Y."/>
            <person name="Nishizawa T."/>
        </authorList>
    </citation>
    <scope>NUCLEOTIDE SEQUENCE</scope>
    <source>
        <strain evidence="3">E1425</strain>
    </source>
</reference>
<feature type="region of interest" description="Disordered" evidence="1">
    <location>
        <begin position="1"/>
        <end position="72"/>
    </location>
</feature>
<evidence type="ECO:0000259" key="2">
    <source>
        <dbReference type="Pfam" id="PF23948"/>
    </source>
</evidence>
<name>A0A9P3LWW7_9FUNG</name>
<sequence length="370" mass="41299">MSMANSDSFRLSIRSRKPGLSISNSNSSVKPKKSSRLSNWFHGKNDRAKDKVDNEAQRSQTNSPTTADPLDRNVSSLSIAEIPNKLKSAPTIQPVPSIDIFLKNMTRTLDLDLPTIGQRIESIAQLVHCGRLLQSLESNHLLSSPMLTTIQGDATGLTFNRRDIEWLTATENKPMEKDRIRQLLVGIVSEFISDPIKDSEAIREIVLVGPVLERVHFRSLLTCFVTDFAKSPLMVVEKLQGLTQLVQEAPSGSMEADDLINILDAIAKRLQGTSSQSHDYVFHLTVAISKVLGVMADQNVEGLDRVLQHDPLGKALSALKKHNNPFLRYQAIYGYQALQWVPNNESQLQRSLRLGSLEQMCLLPCRIHYP</sequence>
<dbReference type="Proteomes" id="UP000827284">
    <property type="component" value="Unassembled WGS sequence"/>
</dbReference>
<evidence type="ECO:0000313" key="3">
    <source>
        <dbReference type="EMBL" id="GJJ73225.1"/>
    </source>
</evidence>
<organism evidence="3 4">
    <name type="scientific">Entomortierella parvispora</name>
    <dbReference type="NCBI Taxonomy" id="205924"/>
    <lineage>
        <taxon>Eukaryota</taxon>
        <taxon>Fungi</taxon>
        <taxon>Fungi incertae sedis</taxon>
        <taxon>Mucoromycota</taxon>
        <taxon>Mortierellomycotina</taxon>
        <taxon>Mortierellomycetes</taxon>
        <taxon>Mortierellales</taxon>
        <taxon>Mortierellaceae</taxon>
        <taxon>Entomortierella</taxon>
    </lineage>
</organism>
<dbReference type="AlphaFoldDB" id="A0A9P3LWW7"/>
<dbReference type="OrthoDB" id="2435592at2759"/>
<dbReference type="Pfam" id="PF23948">
    <property type="entry name" value="ARM_5"/>
    <property type="match status" value="1"/>
</dbReference>